<dbReference type="NCBIfam" id="TIGR00628">
    <property type="entry name" value="ung"/>
    <property type="match status" value="1"/>
</dbReference>
<organism evidence="12 13">
    <name type="scientific">Candidatus Nanosynbacter lyticus</name>
    <dbReference type="NCBI Taxonomy" id="2093824"/>
    <lineage>
        <taxon>Bacteria</taxon>
        <taxon>Candidatus Saccharimonadota</taxon>
        <taxon>Candidatus Saccharimonadia</taxon>
        <taxon>Candidatus Nanosynbacterales</taxon>
        <taxon>Candidatus Nanosynbacteraceae</taxon>
        <taxon>Candidatus Nanosynbacter</taxon>
    </lineage>
</organism>
<dbReference type="NCBIfam" id="NF003592">
    <property type="entry name" value="PRK05254.1-5"/>
    <property type="match status" value="1"/>
</dbReference>
<dbReference type="InterPro" id="IPR018085">
    <property type="entry name" value="Ura-DNA_Glyclase_AS"/>
</dbReference>
<name>A0A6S4GPB9_9BACT</name>
<dbReference type="Proteomes" id="UP000030902">
    <property type="component" value="Chromosome"/>
</dbReference>
<evidence type="ECO:0000256" key="4">
    <source>
        <dbReference type="ARBA" id="ARBA00012030"/>
    </source>
</evidence>
<comment type="catalytic activity">
    <reaction evidence="1 8 10">
        <text>Hydrolyzes single-stranded DNA or mismatched double-stranded DNA and polynucleotides, releasing free uracil.</text>
        <dbReference type="EC" id="3.2.2.27"/>
    </reaction>
</comment>
<dbReference type="PROSITE" id="PS00130">
    <property type="entry name" value="U_DNA_GLYCOSYLASE"/>
    <property type="match status" value="1"/>
</dbReference>
<dbReference type="RefSeq" id="WP_039326981.1">
    <property type="nucleotide sequence ID" value="NZ_CP007496.1"/>
</dbReference>
<dbReference type="InterPro" id="IPR036895">
    <property type="entry name" value="Uracil-DNA_glycosylase-like_sf"/>
</dbReference>
<accession>A0A6S4GPB9</accession>
<dbReference type="AlphaFoldDB" id="A0A6S4GPB9"/>
<evidence type="ECO:0000256" key="2">
    <source>
        <dbReference type="ARBA" id="ARBA00002631"/>
    </source>
</evidence>
<evidence type="ECO:0000256" key="5">
    <source>
        <dbReference type="ARBA" id="ARBA00022763"/>
    </source>
</evidence>
<dbReference type="SMART" id="SM00986">
    <property type="entry name" value="UDG"/>
    <property type="match status" value="1"/>
</dbReference>
<proteinExistence type="inferred from homology"/>
<dbReference type="Gene3D" id="3.40.470.10">
    <property type="entry name" value="Uracil-DNA glycosylase-like domain"/>
    <property type="match status" value="1"/>
</dbReference>
<dbReference type="EC" id="3.2.2.27" evidence="4 8"/>
<dbReference type="KEGG" id="sox:TM7x_00890"/>
<evidence type="ECO:0000256" key="7">
    <source>
        <dbReference type="ARBA" id="ARBA00023204"/>
    </source>
</evidence>
<evidence type="ECO:0000259" key="11">
    <source>
        <dbReference type="SMART" id="SM00986"/>
    </source>
</evidence>
<dbReference type="PANTHER" id="PTHR11264">
    <property type="entry name" value="URACIL-DNA GLYCOSYLASE"/>
    <property type="match status" value="1"/>
</dbReference>
<comment type="similarity">
    <text evidence="3 8 10">Belongs to the uracil-DNA glycosylase (UDG) superfamily. UNG family.</text>
</comment>
<comment type="function">
    <text evidence="2 8 10">Excises uracil residues from the DNA which can arise as a result of misincorporation of dUMP residues by DNA polymerase or due to deamination of cytosine.</text>
</comment>
<dbReference type="Pfam" id="PF03167">
    <property type="entry name" value="UDG"/>
    <property type="match status" value="1"/>
</dbReference>
<feature type="active site" description="Proton acceptor" evidence="8 9">
    <location>
        <position position="62"/>
    </location>
</feature>
<keyword evidence="8" id="KW-0963">Cytoplasm</keyword>
<gene>
    <name evidence="8" type="primary">ung</name>
    <name evidence="12" type="ORF">TM7x_00890</name>
</gene>
<dbReference type="GO" id="GO:0004844">
    <property type="term" value="F:uracil DNA N-glycosylase activity"/>
    <property type="evidence" value="ECO:0007669"/>
    <property type="project" value="UniProtKB-UniRule"/>
</dbReference>
<evidence type="ECO:0000256" key="6">
    <source>
        <dbReference type="ARBA" id="ARBA00022801"/>
    </source>
</evidence>
<dbReference type="PANTHER" id="PTHR11264:SF0">
    <property type="entry name" value="URACIL-DNA GLYCOSYLASE"/>
    <property type="match status" value="1"/>
</dbReference>
<dbReference type="InterPro" id="IPR005122">
    <property type="entry name" value="Uracil-DNA_glycosylase-like"/>
</dbReference>
<comment type="subcellular location">
    <subcellularLocation>
        <location evidence="8">Cytoplasm</location>
    </subcellularLocation>
</comment>
<protein>
    <recommendedName>
        <fullName evidence="4 8">Uracil-DNA glycosylase</fullName>
        <shortName evidence="8">UDG</shortName>
        <ecNumber evidence="4 8">3.2.2.27</ecNumber>
    </recommendedName>
</protein>
<keyword evidence="6 8" id="KW-0378">Hydrolase</keyword>
<dbReference type="FunFam" id="3.40.470.10:FF:000001">
    <property type="entry name" value="Uracil-DNA glycosylase"/>
    <property type="match status" value="1"/>
</dbReference>
<evidence type="ECO:0000313" key="13">
    <source>
        <dbReference type="Proteomes" id="UP000030902"/>
    </source>
</evidence>
<dbReference type="InterPro" id="IPR002043">
    <property type="entry name" value="UDG_fam1"/>
</dbReference>
<keyword evidence="5 8" id="KW-0227">DNA damage</keyword>
<feature type="domain" description="Uracil-DNA glycosylase-like" evidence="11">
    <location>
        <begin position="47"/>
        <end position="207"/>
    </location>
</feature>
<dbReference type="CDD" id="cd10027">
    <property type="entry name" value="UDG-F1-like"/>
    <property type="match status" value="1"/>
</dbReference>
<dbReference type="GO" id="GO:0005737">
    <property type="term" value="C:cytoplasm"/>
    <property type="evidence" value="ECO:0007669"/>
    <property type="project" value="UniProtKB-SubCell"/>
</dbReference>
<dbReference type="NCBIfam" id="NF003589">
    <property type="entry name" value="PRK05254.1-2"/>
    <property type="match status" value="1"/>
</dbReference>
<evidence type="ECO:0000256" key="8">
    <source>
        <dbReference type="HAMAP-Rule" id="MF_00148"/>
    </source>
</evidence>
<evidence type="ECO:0000313" key="12">
    <source>
        <dbReference type="EMBL" id="AJA06355.1"/>
    </source>
</evidence>
<evidence type="ECO:0000256" key="10">
    <source>
        <dbReference type="RuleBase" id="RU003780"/>
    </source>
</evidence>
<keyword evidence="13" id="KW-1185">Reference proteome</keyword>
<dbReference type="SMART" id="SM00987">
    <property type="entry name" value="UreE_C"/>
    <property type="match status" value="1"/>
</dbReference>
<evidence type="ECO:0000256" key="3">
    <source>
        <dbReference type="ARBA" id="ARBA00008184"/>
    </source>
</evidence>
<reference evidence="12 13" key="1">
    <citation type="journal article" date="2015" name="Proc. Natl. Acad. Sci. U.S.A.">
        <title>Cultivation of a human-associated TM7 phylotype reveals a reduced genome and epibiotic parasitic lifestyle.</title>
        <authorList>
            <person name="He X."/>
            <person name="McLean J.S."/>
            <person name="Edlund A."/>
            <person name="Yooseph S."/>
            <person name="Hall A.P."/>
            <person name="Liu S.Y."/>
            <person name="Dorrestein P.C."/>
            <person name="Esquenazi E."/>
            <person name="Hunter R.C."/>
            <person name="Cheng G."/>
            <person name="Nelson K.E."/>
            <person name="Lux R."/>
            <person name="Shi W."/>
        </authorList>
    </citation>
    <scope>NUCLEOTIDE SEQUENCE [LARGE SCALE GENOMIC DNA]</scope>
    <source>
        <strain evidence="12 13">TM7x</strain>
    </source>
</reference>
<dbReference type="HAMAP" id="MF_00148">
    <property type="entry name" value="UDG"/>
    <property type="match status" value="1"/>
</dbReference>
<dbReference type="SUPFAM" id="SSF52141">
    <property type="entry name" value="Uracil-DNA glycosylase-like"/>
    <property type="match status" value="1"/>
</dbReference>
<evidence type="ECO:0000256" key="1">
    <source>
        <dbReference type="ARBA" id="ARBA00001400"/>
    </source>
</evidence>
<dbReference type="GO" id="GO:0097510">
    <property type="term" value="P:base-excision repair, AP site formation via deaminated base removal"/>
    <property type="evidence" value="ECO:0007669"/>
    <property type="project" value="TreeGrafter"/>
</dbReference>
<evidence type="ECO:0000256" key="9">
    <source>
        <dbReference type="PROSITE-ProRule" id="PRU10072"/>
    </source>
</evidence>
<dbReference type="NCBIfam" id="NF003588">
    <property type="entry name" value="PRK05254.1-1"/>
    <property type="match status" value="1"/>
</dbReference>
<dbReference type="EMBL" id="CP007496">
    <property type="protein sequence ID" value="AJA06355.1"/>
    <property type="molecule type" value="Genomic_DNA"/>
</dbReference>
<keyword evidence="7 8" id="KW-0234">DNA repair</keyword>
<sequence length="220" mass="24978">MKFATWREFVEDQAEQPYFRALMNRVDAERERFDIYPPRQDMFSCFAACSLDRVKVVIIGQDPYHGPGQAHGMSFSVRPSVKLPPSLQNIFKELVDNIGGDMPTSGFLEPWGKQGVLMMNTSWSVRRGQAGSHAGYGWMEFSENLLKMLNNYDQPLVFILWGAHAQKVGQAITNPKHLKISSAHPSPFSAHRGFFGSRPFSRANDFLVQQGREAIDWQLP</sequence>